<dbReference type="InterPro" id="IPR001563">
    <property type="entry name" value="Peptidase_S10"/>
</dbReference>
<evidence type="ECO:0000256" key="1">
    <source>
        <dbReference type="ARBA" id="ARBA00009431"/>
    </source>
</evidence>
<keyword evidence="2" id="KW-0645">Protease</keyword>
<dbReference type="FunFam" id="3.40.50.12670:FF:000002">
    <property type="entry name" value="Carboxypeptidase"/>
    <property type="match status" value="1"/>
</dbReference>
<dbReference type="PANTHER" id="PTHR11802:SF471">
    <property type="entry name" value="CARBOXYPEPTIDASE"/>
    <property type="match status" value="1"/>
</dbReference>
<protein>
    <recommendedName>
        <fullName evidence="2">Carboxypeptidase</fullName>
        <ecNumber evidence="2">3.4.16.-</ecNumber>
    </recommendedName>
</protein>
<proteinExistence type="inferred from homology"/>
<dbReference type="GO" id="GO:0004185">
    <property type="term" value="F:serine-type carboxypeptidase activity"/>
    <property type="evidence" value="ECO:0000318"/>
    <property type="project" value="GO_Central"/>
</dbReference>
<dbReference type="InterPro" id="IPR029058">
    <property type="entry name" value="AB_hydrolase_fold"/>
</dbReference>
<dbReference type="MEROPS" id="S10.002"/>
<accession>F6T9Y7</accession>
<dbReference type="PRINTS" id="PR00724">
    <property type="entry name" value="CRBOXYPTASEC"/>
</dbReference>
<keyword evidence="2" id="KW-0378">Hydrolase</keyword>
<reference evidence="3" key="3">
    <citation type="submission" date="2025-09" db="UniProtKB">
        <authorList>
            <consortium name="Ensembl"/>
        </authorList>
    </citation>
    <scope>IDENTIFICATION</scope>
</reference>
<keyword evidence="4" id="KW-1185">Reference proteome</keyword>
<dbReference type="PROSITE" id="PS00560">
    <property type="entry name" value="CARBOXYPEPT_SER_HIS"/>
    <property type="match status" value="1"/>
</dbReference>
<dbReference type="Proteomes" id="UP000002280">
    <property type="component" value="Chromosome 1"/>
</dbReference>
<reference evidence="3 4" key="1">
    <citation type="journal article" date="2007" name="Nature">
        <title>Genome of the marsupial Monodelphis domestica reveals innovation in non-coding sequences.</title>
        <authorList>
            <person name="Mikkelsen T.S."/>
            <person name="Wakefield M.J."/>
            <person name="Aken B."/>
            <person name="Amemiya C.T."/>
            <person name="Chang J.L."/>
            <person name="Duke S."/>
            <person name="Garber M."/>
            <person name="Gentles A.J."/>
            <person name="Goodstadt L."/>
            <person name="Heger A."/>
            <person name="Jurka J."/>
            <person name="Kamal M."/>
            <person name="Mauceli E."/>
            <person name="Searle S.M."/>
            <person name="Sharpe T."/>
            <person name="Baker M.L."/>
            <person name="Batzer M.A."/>
            <person name="Benos P.V."/>
            <person name="Belov K."/>
            <person name="Clamp M."/>
            <person name="Cook A."/>
            <person name="Cuff J."/>
            <person name="Das R."/>
            <person name="Davidow L."/>
            <person name="Deakin J.E."/>
            <person name="Fazzari M.J."/>
            <person name="Glass J.L."/>
            <person name="Grabherr M."/>
            <person name="Greally J.M."/>
            <person name="Gu W."/>
            <person name="Hore T.A."/>
            <person name="Huttley G.A."/>
            <person name="Kleber M."/>
            <person name="Jirtle R.L."/>
            <person name="Koina E."/>
            <person name="Lee J.T."/>
            <person name="Mahony S."/>
            <person name="Marra M.A."/>
            <person name="Miller R.D."/>
            <person name="Nicholls R.D."/>
            <person name="Oda M."/>
            <person name="Papenfuss A.T."/>
            <person name="Parra Z.E."/>
            <person name="Pollock D.D."/>
            <person name="Ray D.A."/>
            <person name="Schein J.E."/>
            <person name="Speed T.P."/>
            <person name="Thompson K."/>
            <person name="VandeBerg J.L."/>
            <person name="Wade C.M."/>
            <person name="Walker J.A."/>
            <person name="Waters P.D."/>
            <person name="Webber C."/>
            <person name="Weidman J.R."/>
            <person name="Xie X."/>
            <person name="Zody M.C."/>
            <person name="Baldwin J."/>
            <person name="Abdouelleil A."/>
            <person name="Abdulkadir J."/>
            <person name="Abebe A."/>
            <person name="Abera B."/>
            <person name="Abreu J."/>
            <person name="Acer S.C."/>
            <person name="Aftuck L."/>
            <person name="Alexander A."/>
            <person name="An P."/>
            <person name="Anderson E."/>
            <person name="Anderson S."/>
            <person name="Arachi H."/>
            <person name="Azer M."/>
            <person name="Bachantsang P."/>
            <person name="Barry A."/>
            <person name="Bayul T."/>
            <person name="Berlin A."/>
            <person name="Bessette D."/>
            <person name="Bloom T."/>
            <person name="Bloom T."/>
            <person name="Boguslavskiy L."/>
            <person name="Bonnet C."/>
            <person name="Boukhgalter B."/>
            <person name="Bourzgui I."/>
            <person name="Brown A."/>
            <person name="Cahill P."/>
            <person name="Channer S."/>
            <person name="Cheshatsang Y."/>
            <person name="Chuda L."/>
            <person name="Citroen M."/>
            <person name="Collymore A."/>
            <person name="Cooke P."/>
            <person name="Costello M."/>
            <person name="D'Aco K."/>
            <person name="Daza R."/>
            <person name="De Haan G."/>
            <person name="DeGray S."/>
            <person name="DeMaso C."/>
            <person name="Dhargay N."/>
            <person name="Dooley K."/>
            <person name="Dooley E."/>
            <person name="Doricent M."/>
            <person name="Dorje P."/>
            <person name="Dorjee K."/>
            <person name="Dupes A."/>
            <person name="Elong R."/>
            <person name="Falk J."/>
            <person name="Farina A."/>
            <person name="Faro S."/>
            <person name="Ferguson D."/>
            <person name="Fisher S."/>
            <person name="Foley C.D."/>
            <person name="Franke A."/>
            <person name="Friedrich D."/>
            <person name="Gadbois L."/>
            <person name="Gearin G."/>
            <person name="Gearin C.R."/>
            <person name="Giannoukos G."/>
            <person name="Goode T."/>
            <person name="Graham J."/>
            <person name="Grandbois E."/>
            <person name="Grewal S."/>
            <person name="Gyaltsen K."/>
            <person name="Hafez N."/>
            <person name="Hagos B."/>
            <person name="Hall J."/>
            <person name="Henson C."/>
            <person name="Hollinger A."/>
            <person name="Honan T."/>
            <person name="Huard M.D."/>
            <person name="Hughes L."/>
            <person name="Hurhula B."/>
            <person name="Husby M.E."/>
            <person name="Kamat A."/>
            <person name="Kanga B."/>
            <person name="Kashin S."/>
            <person name="Khazanovich D."/>
            <person name="Kisner P."/>
            <person name="Lance K."/>
            <person name="Lara M."/>
            <person name="Lee W."/>
            <person name="Lennon N."/>
            <person name="Letendre F."/>
            <person name="LeVine R."/>
            <person name="Lipovsky A."/>
            <person name="Liu X."/>
            <person name="Liu J."/>
            <person name="Liu S."/>
            <person name="Lokyitsang T."/>
            <person name="Lokyitsang Y."/>
            <person name="Lubonja R."/>
            <person name="Lui A."/>
            <person name="MacDonald P."/>
            <person name="Magnisalis V."/>
            <person name="Maru K."/>
            <person name="Matthews C."/>
            <person name="McCusker W."/>
            <person name="McDonough S."/>
            <person name="Mehta T."/>
            <person name="Meldrim J."/>
            <person name="Meneus L."/>
            <person name="Mihai O."/>
            <person name="Mihalev A."/>
            <person name="Mihova T."/>
            <person name="Mittelman R."/>
            <person name="Mlenga V."/>
            <person name="Montmayeur A."/>
            <person name="Mulrain L."/>
            <person name="Navidi A."/>
            <person name="Naylor J."/>
            <person name="Negash T."/>
            <person name="Nguyen T."/>
            <person name="Nguyen N."/>
            <person name="Nicol R."/>
            <person name="Norbu C."/>
            <person name="Norbu N."/>
            <person name="Novod N."/>
            <person name="O'Neill B."/>
            <person name="Osman S."/>
            <person name="Markiewicz E."/>
            <person name="Oyono O.L."/>
            <person name="Patti C."/>
            <person name="Phunkhang P."/>
            <person name="Pierre F."/>
            <person name="Priest M."/>
            <person name="Raghuraman S."/>
            <person name="Rege F."/>
            <person name="Reyes R."/>
            <person name="Rise C."/>
            <person name="Rogov P."/>
            <person name="Ross K."/>
            <person name="Ryan E."/>
            <person name="Settipalli S."/>
            <person name="Shea T."/>
            <person name="Sherpa N."/>
            <person name="Shi L."/>
            <person name="Shih D."/>
            <person name="Sparrow T."/>
            <person name="Spaulding J."/>
            <person name="Stalker J."/>
            <person name="Stange-Thomann N."/>
            <person name="Stavropoulos S."/>
            <person name="Stone C."/>
            <person name="Strader C."/>
            <person name="Tesfaye S."/>
            <person name="Thomson T."/>
            <person name="Thoulutsang Y."/>
            <person name="Thoulutsang D."/>
            <person name="Topham K."/>
            <person name="Topping I."/>
            <person name="Tsamla T."/>
            <person name="Vassiliev H."/>
            <person name="Vo A."/>
            <person name="Wangchuk T."/>
            <person name="Wangdi T."/>
            <person name="Weiand M."/>
            <person name="Wilkinson J."/>
            <person name="Wilson A."/>
            <person name="Yadav S."/>
            <person name="Young G."/>
            <person name="Yu Q."/>
            <person name="Zembek L."/>
            <person name="Zhong D."/>
            <person name="Zimmer A."/>
            <person name="Zwirko Z."/>
            <person name="Jaffe D.B."/>
            <person name="Alvarez P."/>
            <person name="Brockman W."/>
            <person name="Butler J."/>
            <person name="Chin C."/>
            <person name="Gnerre S."/>
            <person name="MacCallum I."/>
            <person name="Graves J.A."/>
            <person name="Ponting C.P."/>
            <person name="Breen M."/>
            <person name="Samollow P.B."/>
            <person name="Lander E.S."/>
            <person name="Lindblad-Toh K."/>
        </authorList>
    </citation>
    <scope>NUCLEOTIDE SEQUENCE [LARGE SCALE GENOMIC DNA]</scope>
</reference>
<dbReference type="Pfam" id="PF00450">
    <property type="entry name" value="Peptidase_S10"/>
    <property type="match status" value="1"/>
</dbReference>
<dbReference type="InterPro" id="IPR033124">
    <property type="entry name" value="Ser_caboxypep_his_AS"/>
</dbReference>
<dbReference type="Bgee" id="ENSMODG00000014213">
    <property type="expression patterns" value="Expressed in spermatid and 15 other cell types or tissues"/>
</dbReference>
<dbReference type="EC" id="3.4.16.-" evidence="2"/>
<evidence type="ECO:0000256" key="2">
    <source>
        <dbReference type="RuleBase" id="RU361156"/>
    </source>
</evidence>
<dbReference type="GO" id="GO:0006508">
    <property type="term" value="P:proteolysis"/>
    <property type="evidence" value="ECO:0007669"/>
    <property type="project" value="UniProtKB-KW"/>
</dbReference>
<dbReference type="PROSITE" id="PS00131">
    <property type="entry name" value="CARBOXYPEPT_SER_SER"/>
    <property type="match status" value="1"/>
</dbReference>
<evidence type="ECO:0000313" key="4">
    <source>
        <dbReference type="Proteomes" id="UP000002280"/>
    </source>
</evidence>
<dbReference type="Ensembl" id="ENSMODT00000018098.3">
    <property type="protein sequence ID" value="ENSMODP00000017770.3"/>
    <property type="gene ID" value="ENSMODG00000014213.4"/>
</dbReference>
<dbReference type="Gene3D" id="3.40.50.12670">
    <property type="match status" value="1"/>
</dbReference>
<dbReference type="OMA" id="WYTGGQV"/>
<keyword evidence="2" id="KW-0121">Carboxypeptidase</keyword>
<dbReference type="STRING" id="13616.ENSMODP00000017770"/>
<sequence length="490" mass="55389">RHSDPRKPPRGGQGLNEADLVPIRRTPAIMQLLCSLLAFSSLCWGLSTSQYAPDLITSLPGLAKLPSFKQWSGYLQAGSGKYFHYWFVESQRNPESDPLVLWLNGGPGCSSMEGLLAENGPFRIHDDGSLYMNPYSWNQVANVLYLESPAGVGYSYSSSQKYQVNDQQVAADNYEALQSFFSKFPSFTSNDFYVFGESYGGVYVPSLSARIVNGPASINFKGFGVGNGMSNYELNDVTLIEFSYYHGIIGDDLWDSLQTYCCSEGVCNFYNSTQNNCFDSILEAYRMIQGVGLNVYNLYAPCWGASGYQDRYAADMNNLYRKYQFNVAWQRGILPPGAPIPGVPKCINATAMYVWLNQDNVRQALHIPAFLPNWELCSTLVTSHYQRQYMDMAPFYQELLQNNIRVLVYNGDTDMACNFLGAEKFVESLNQPVMSPYQPWYYKNQVAGFFKEYERITFLTVKGSGHMVPQYRPAQALKMFESFLQNTTYL</sequence>
<reference evidence="3" key="2">
    <citation type="submission" date="2025-08" db="UniProtKB">
        <authorList>
            <consortium name="Ensembl"/>
        </authorList>
    </citation>
    <scope>IDENTIFICATION</scope>
</reference>
<dbReference type="HOGENOM" id="CLU_008523_13_3_1"/>
<dbReference type="PANTHER" id="PTHR11802">
    <property type="entry name" value="SERINE PROTEASE FAMILY S10 SERINE CARBOXYPEPTIDASE"/>
    <property type="match status" value="1"/>
</dbReference>
<organism evidence="3 4">
    <name type="scientific">Monodelphis domestica</name>
    <name type="common">Gray short-tailed opossum</name>
    <dbReference type="NCBI Taxonomy" id="13616"/>
    <lineage>
        <taxon>Eukaryota</taxon>
        <taxon>Metazoa</taxon>
        <taxon>Chordata</taxon>
        <taxon>Craniata</taxon>
        <taxon>Vertebrata</taxon>
        <taxon>Euteleostomi</taxon>
        <taxon>Mammalia</taxon>
        <taxon>Metatheria</taxon>
        <taxon>Didelphimorphia</taxon>
        <taxon>Didelphidae</taxon>
        <taxon>Monodelphis</taxon>
    </lineage>
</organism>
<comment type="similarity">
    <text evidence="1 2">Belongs to the peptidase S10 family.</text>
</comment>
<dbReference type="InterPro" id="IPR018202">
    <property type="entry name" value="Ser_caboxypep_ser_AS"/>
</dbReference>
<dbReference type="InParanoid" id="F6T9Y7"/>
<dbReference type="FunFam" id="3.40.50.1820:FF:000055">
    <property type="entry name" value="Carboxypeptidase"/>
    <property type="match status" value="1"/>
</dbReference>
<dbReference type="eggNOG" id="KOG1282">
    <property type="taxonomic scope" value="Eukaryota"/>
</dbReference>
<name>F6T9Y7_MONDO</name>
<dbReference type="AlphaFoldDB" id="F6T9Y7"/>
<dbReference type="Gene3D" id="3.40.50.1820">
    <property type="entry name" value="alpha/beta hydrolase"/>
    <property type="match status" value="1"/>
</dbReference>
<evidence type="ECO:0000313" key="3">
    <source>
        <dbReference type="Ensembl" id="ENSMODP00000017770.3"/>
    </source>
</evidence>
<dbReference type="GeneTree" id="ENSGT00880000138014"/>
<dbReference type="SUPFAM" id="SSF53474">
    <property type="entry name" value="alpha/beta-Hydrolases"/>
    <property type="match status" value="1"/>
</dbReference>